<dbReference type="RefSeq" id="XP_025429017.1">
    <property type="nucleotide sequence ID" value="XM_025577560.1"/>
</dbReference>
<dbReference type="Proteomes" id="UP000248349">
    <property type="component" value="Unassembled WGS sequence"/>
</dbReference>
<evidence type="ECO:0000313" key="1">
    <source>
        <dbReference type="EMBL" id="PYH43035.1"/>
    </source>
</evidence>
<proteinExistence type="predicted"/>
<gene>
    <name evidence="1" type="ORF">BP01DRAFT_384980</name>
</gene>
<accession>A0A318Z6V4</accession>
<reference evidence="1 2" key="1">
    <citation type="submission" date="2016-12" db="EMBL/GenBank/DDBJ databases">
        <title>The genomes of Aspergillus section Nigri reveals drivers in fungal speciation.</title>
        <authorList>
            <consortium name="DOE Joint Genome Institute"/>
            <person name="Vesth T.C."/>
            <person name="Nybo J."/>
            <person name="Theobald S."/>
            <person name="Brandl J."/>
            <person name="Frisvad J.C."/>
            <person name="Nielsen K.F."/>
            <person name="Lyhne E.K."/>
            <person name="Kogle M.E."/>
            <person name="Kuo A."/>
            <person name="Riley R."/>
            <person name="Clum A."/>
            <person name="Nolan M."/>
            <person name="Lipzen A."/>
            <person name="Salamov A."/>
            <person name="Henrissat B."/>
            <person name="Wiebenga A."/>
            <person name="De Vries R.P."/>
            <person name="Grigoriev I.V."/>
            <person name="Mortensen U.H."/>
            <person name="Andersen M.R."/>
            <person name="Baker S.E."/>
        </authorList>
    </citation>
    <scope>NUCLEOTIDE SEQUENCE [LARGE SCALE GENOMIC DNA]</scope>
    <source>
        <strain evidence="1 2">JOP 1030-1</strain>
    </source>
</reference>
<dbReference type="AlphaFoldDB" id="A0A318Z6V4"/>
<evidence type="ECO:0000313" key="2">
    <source>
        <dbReference type="Proteomes" id="UP000248349"/>
    </source>
</evidence>
<dbReference type="EMBL" id="KZ821247">
    <property type="protein sequence ID" value="PYH43035.1"/>
    <property type="molecule type" value="Genomic_DNA"/>
</dbReference>
<name>A0A318Z6V4_9EURO</name>
<organism evidence="1 2">
    <name type="scientific">Aspergillus saccharolyticus JOP 1030-1</name>
    <dbReference type="NCBI Taxonomy" id="1450539"/>
    <lineage>
        <taxon>Eukaryota</taxon>
        <taxon>Fungi</taxon>
        <taxon>Dikarya</taxon>
        <taxon>Ascomycota</taxon>
        <taxon>Pezizomycotina</taxon>
        <taxon>Eurotiomycetes</taxon>
        <taxon>Eurotiomycetidae</taxon>
        <taxon>Eurotiales</taxon>
        <taxon>Aspergillaceae</taxon>
        <taxon>Aspergillus</taxon>
        <taxon>Aspergillus subgen. Circumdati</taxon>
    </lineage>
</organism>
<sequence>MKLSRSHIRTLTVLDLPCEILFMILGHFRDSEDSGENADEGRLQRQTMLSARLACRVSGAVGSPGMGDPGLANGLAIADPDRLIIFDLTQGPQPAAVMLFVGLKGGLLVLKNLDLQRIGEDAGDEDGKEEE</sequence>
<keyword evidence="2" id="KW-1185">Reference proteome</keyword>
<dbReference type="GeneID" id="37078789"/>
<protein>
    <submittedName>
        <fullName evidence="1">Uncharacterized protein</fullName>
    </submittedName>
</protein>